<dbReference type="Gene3D" id="3.90.550.10">
    <property type="entry name" value="Spore Coat Polysaccharide Biosynthesis Protein SpsA, Chain A"/>
    <property type="match status" value="1"/>
</dbReference>
<evidence type="ECO:0000313" key="1">
    <source>
        <dbReference type="EMBL" id="PIR04008.1"/>
    </source>
</evidence>
<dbReference type="Pfam" id="PF09837">
    <property type="entry name" value="DUF2064"/>
    <property type="match status" value="1"/>
</dbReference>
<evidence type="ECO:0008006" key="3">
    <source>
        <dbReference type="Google" id="ProtNLM"/>
    </source>
</evidence>
<dbReference type="InterPro" id="IPR029044">
    <property type="entry name" value="Nucleotide-diphossugar_trans"/>
</dbReference>
<evidence type="ECO:0000313" key="2">
    <source>
        <dbReference type="Proteomes" id="UP000229600"/>
    </source>
</evidence>
<dbReference type="AlphaFoldDB" id="A0A2H0N549"/>
<comment type="caution">
    <text evidence="1">The sequence shown here is derived from an EMBL/GenBank/DDBJ whole genome shotgun (WGS) entry which is preliminary data.</text>
</comment>
<dbReference type="InterPro" id="IPR018641">
    <property type="entry name" value="Trfase_1_rSAM/seldom-assoc"/>
</dbReference>
<protein>
    <recommendedName>
        <fullName evidence="3">Glycosyltransferase</fullName>
    </recommendedName>
</protein>
<accession>A0A2H0N549</accession>
<organism evidence="1 2">
    <name type="scientific">Candidatus Magasanikbacteria bacterium CG11_big_fil_rev_8_21_14_0_20_39_34</name>
    <dbReference type="NCBI Taxonomy" id="1974653"/>
    <lineage>
        <taxon>Bacteria</taxon>
        <taxon>Candidatus Magasanikiibacteriota</taxon>
    </lineage>
</organism>
<gene>
    <name evidence="1" type="ORF">COV59_02380</name>
</gene>
<sequence>MHNTMQNTLNNALVFYSRIPDIHLEGKTRIGKIIENQTIANELARSLILDMLTLYGTFPQRNYDLIFFHKGHRGNFVPPKNCKVEKFIPQIEDTLPINMQFIQEQMLNDYKKVIIVGSDIPLLHPKRICKAFKKLDHYDMVFNPVEDGGYCLVGMKEPHDIYSSITNWNSHTEGYHLFEQTLEIINSLGLKIYSLKKIYDIDLLEDVQNLWKTITYKNELEKKYSYLPLTYMHLLNNGKIYKLF</sequence>
<dbReference type="Proteomes" id="UP000229600">
    <property type="component" value="Unassembled WGS sequence"/>
</dbReference>
<dbReference type="PANTHER" id="PTHR36529:SF1">
    <property type="entry name" value="GLYCOSYLTRANSFERASE"/>
    <property type="match status" value="1"/>
</dbReference>
<proteinExistence type="predicted"/>
<dbReference type="SUPFAM" id="SSF53448">
    <property type="entry name" value="Nucleotide-diphospho-sugar transferases"/>
    <property type="match status" value="1"/>
</dbReference>
<dbReference type="EMBL" id="PCWN01000007">
    <property type="protein sequence ID" value="PIR04008.1"/>
    <property type="molecule type" value="Genomic_DNA"/>
</dbReference>
<dbReference type="PANTHER" id="PTHR36529">
    <property type="entry name" value="SLL1095 PROTEIN"/>
    <property type="match status" value="1"/>
</dbReference>
<name>A0A2H0N549_9BACT</name>
<reference evidence="1 2" key="1">
    <citation type="submission" date="2017-09" db="EMBL/GenBank/DDBJ databases">
        <title>Depth-based differentiation of microbial function through sediment-hosted aquifers and enrichment of novel symbionts in the deep terrestrial subsurface.</title>
        <authorList>
            <person name="Probst A.J."/>
            <person name="Ladd B."/>
            <person name="Jarett J.K."/>
            <person name="Geller-Mcgrath D.E."/>
            <person name="Sieber C.M."/>
            <person name="Emerson J.B."/>
            <person name="Anantharaman K."/>
            <person name="Thomas B.C."/>
            <person name="Malmstrom R."/>
            <person name="Stieglmeier M."/>
            <person name="Klingl A."/>
            <person name="Woyke T."/>
            <person name="Ryan C.M."/>
            <person name="Banfield J.F."/>
        </authorList>
    </citation>
    <scope>NUCLEOTIDE SEQUENCE [LARGE SCALE GENOMIC DNA]</scope>
    <source>
        <strain evidence="1">CG11_big_fil_rev_8_21_14_0_20_39_34</strain>
    </source>
</reference>